<dbReference type="KEGG" id="fek:C1H87_08970"/>
<evidence type="ECO:0008006" key="4">
    <source>
        <dbReference type="Google" id="ProtNLM"/>
    </source>
</evidence>
<protein>
    <recommendedName>
        <fullName evidence="4">Peptidase S74 domain-containing protein</fullName>
    </recommendedName>
</protein>
<organism evidence="2 3">
    <name type="scientific">Flavivirga eckloniae</name>
    <dbReference type="NCBI Taxonomy" id="1803846"/>
    <lineage>
        <taxon>Bacteria</taxon>
        <taxon>Pseudomonadati</taxon>
        <taxon>Bacteroidota</taxon>
        <taxon>Flavobacteriia</taxon>
        <taxon>Flavobacteriales</taxon>
        <taxon>Flavobacteriaceae</taxon>
        <taxon>Flavivirga</taxon>
    </lineage>
</organism>
<gene>
    <name evidence="2" type="ORF">C1H87_08970</name>
</gene>
<accession>A0A2K9PP52</accession>
<evidence type="ECO:0000313" key="2">
    <source>
        <dbReference type="EMBL" id="AUP78824.1"/>
    </source>
</evidence>
<reference evidence="2 3" key="1">
    <citation type="submission" date="2018-01" db="EMBL/GenBank/DDBJ databases">
        <title>Complete genome sequence of Flavivirga eckloniae ECD14 isolated from seaweed Ecklonia cava.</title>
        <authorList>
            <person name="Lee J.H."/>
            <person name="Baik K.S."/>
            <person name="Seong C.N."/>
        </authorList>
    </citation>
    <scope>NUCLEOTIDE SEQUENCE [LARGE SCALE GENOMIC DNA]</scope>
    <source>
        <strain evidence="2 3">ECD14</strain>
    </source>
</reference>
<evidence type="ECO:0000313" key="3">
    <source>
        <dbReference type="Proteomes" id="UP000235826"/>
    </source>
</evidence>
<evidence type="ECO:0000256" key="1">
    <source>
        <dbReference type="SAM" id="Coils"/>
    </source>
</evidence>
<feature type="coiled-coil region" evidence="1">
    <location>
        <begin position="360"/>
        <end position="394"/>
    </location>
</feature>
<proteinExistence type="predicted"/>
<dbReference type="AlphaFoldDB" id="A0A2K9PP52"/>
<name>A0A2K9PP52_9FLAO</name>
<dbReference type="Proteomes" id="UP000235826">
    <property type="component" value="Chromosome"/>
</dbReference>
<sequence>MLNRKDNKIRRTIKNDTKMKKVIVILSLIITHLGFAQTAELNRNSQAAVSFLPGNGNSIFHIAHGLNNDLNISHGTSVGTANIMTIKNGGSVGIGVTSPLGKLHVNGETYIQRGVVNFITANTDIGGSTGIKANPNGWSRLDPNGSRFIMTVKNSDVASRRNILDIENTEDSWRHLMELRADGSAFFMGKMGIGTANPASQFEVSTSDNKRVRLNYNNESAITFWPNNGNSVFHLSHGHDNKLHFSHGSIVGAGKIMTIGNTGSVGIGTTDTKGFKLGVQGKIAAEEVKVATYANWADFVFDSTYKLPTLKEVEQHIKEKGHLKDIPSAKEVKEDGFFLGEMDSKLLQKIEELTLYTIEQEKKIQELSLLKEENELLRKKFETLEALVSELVKE</sequence>
<dbReference type="EMBL" id="CP025791">
    <property type="protein sequence ID" value="AUP78824.1"/>
    <property type="molecule type" value="Genomic_DNA"/>
</dbReference>
<keyword evidence="1" id="KW-0175">Coiled coil</keyword>
<keyword evidence="3" id="KW-1185">Reference proteome</keyword>